<dbReference type="SUPFAM" id="SSF52058">
    <property type="entry name" value="L domain-like"/>
    <property type="match status" value="1"/>
</dbReference>
<evidence type="ECO:0000313" key="4">
    <source>
        <dbReference type="EMBL" id="CAL6051519.1"/>
    </source>
</evidence>
<sequence length="378" mass="43346">MENSNDSQDSSSEIQAVSLDELKNQIQDGTLVISEDSRIQNIEFIAELEIKTLSISFCINILPKLNSNQIKKISINYCRINSLAELELPNLESLQIKDYNIGKFIPSGIREFKKLKELVICGCDNLDLKLIPQQLRKLEISKCNLKNFELLTQFTQLTNFSFEIKPVIDNTIIDISPISKMVQLVELNLSNCNLKNVEYLKSLINLKYLNLACNGNIDISPLQHLINLTKLNLEECSLIDLTYLKPLINLKELTIARNNIVYVEPLQKLKQIQYIDAVYNKILDVSVLNNPNFSTFEIYNQKQPNKQQIAFANELRDINAQITSLRGIQTLRSNLKSLMALQRKNVNNSLQQIFNTKTQFIQQVASSFQKQNSLEVYQ</sequence>
<dbReference type="Proteomes" id="UP001642409">
    <property type="component" value="Unassembled WGS sequence"/>
</dbReference>
<dbReference type="InterPro" id="IPR050836">
    <property type="entry name" value="SDS22/Internalin_LRR"/>
</dbReference>
<dbReference type="InterPro" id="IPR001611">
    <property type="entry name" value="Leu-rich_rpt"/>
</dbReference>
<dbReference type="PROSITE" id="PS51450">
    <property type="entry name" value="LRR"/>
    <property type="match status" value="3"/>
</dbReference>
<protein>
    <submittedName>
        <fullName evidence="3">Leucine-rich repeat domain-containing protein</fullName>
    </submittedName>
    <submittedName>
        <fullName evidence="4">Leucine-rich_repeat domain-containing protein</fullName>
    </submittedName>
</protein>
<evidence type="ECO:0000256" key="2">
    <source>
        <dbReference type="ARBA" id="ARBA00022737"/>
    </source>
</evidence>
<dbReference type="AlphaFoldDB" id="A0AA86UI38"/>
<dbReference type="PANTHER" id="PTHR46652:SF3">
    <property type="entry name" value="LEUCINE-RICH REPEAT-CONTAINING PROTEIN 9"/>
    <property type="match status" value="1"/>
</dbReference>
<dbReference type="EMBL" id="CATOUU010000878">
    <property type="protein sequence ID" value="CAI9956664.1"/>
    <property type="molecule type" value="Genomic_DNA"/>
</dbReference>
<evidence type="ECO:0000256" key="1">
    <source>
        <dbReference type="ARBA" id="ARBA00022614"/>
    </source>
</evidence>
<name>A0AA86UI38_9EUKA</name>
<evidence type="ECO:0000313" key="5">
    <source>
        <dbReference type="Proteomes" id="UP001642409"/>
    </source>
</evidence>
<dbReference type="InterPro" id="IPR032675">
    <property type="entry name" value="LRR_dom_sf"/>
</dbReference>
<proteinExistence type="predicted"/>
<gene>
    <name evidence="3" type="ORF">HINF_LOCUS44309</name>
    <name evidence="4" type="ORF">HINF_LOCUS44410</name>
</gene>
<reference evidence="3" key="1">
    <citation type="submission" date="2023-06" db="EMBL/GenBank/DDBJ databases">
        <authorList>
            <person name="Kurt Z."/>
        </authorList>
    </citation>
    <scope>NUCLEOTIDE SEQUENCE</scope>
</reference>
<evidence type="ECO:0000313" key="3">
    <source>
        <dbReference type="EMBL" id="CAI9956664.1"/>
    </source>
</evidence>
<reference evidence="4 5" key="2">
    <citation type="submission" date="2024-07" db="EMBL/GenBank/DDBJ databases">
        <authorList>
            <person name="Akdeniz Z."/>
        </authorList>
    </citation>
    <scope>NUCLEOTIDE SEQUENCE [LARGE SCALE GENOMIC DNA]</scope>
</reference>
<keyword evidence="2" id="KW-0677">Repeat</keyword>
<dbReference type="EMBL" id="CAXDID020000188">
    <property type="protein sequence ID" value="CAL6051519.1"/>
    <property type="molecule type" value="Genomic_DNA"/>
</dbReference>
<comment type="caution">
    <text evidence="3">The sequence shown here is derived from an EMBL/GenBank/DDBJ whole genome shotgun (WGS) entry which is preliminary data.</text>
</comment>
<dbReference type="Gene3D" id="3.80.10.10">
    <property type="entry name" value="Ribonuclease Inhibitor"/>
    <property type="match status" value="2"/>
</dbReference>
<organism evidence="3">
    <name type="scientific">Hexamita inflata</name>
    <dbReference type="NCBI Taxonomy" id="28002"/>
    <lineage>
        <taxon>Eukaryota</taxon>
        <taxon>Metamonada</taxon>
        <taxon>Diplomonadida</taxon>
        <taxon>Hexamitidae</taxon>
        <taxon>Hexamitinae</taxon>
        <taxon>Hexamita</taxon>
    </lineage>
</organism>
<keyword evidence="5" id="KW-1185">Reference proteome</keyword>
<keyword evidence="1" id="KW-0433">Leucine-rich repeat</keyword>
<dbReference type="PANTHER" id="PTHR46652">
    <property type="entry name" value="LEUCINE-RICH REPEAT AND IQ DOMAIN-CONTAINING PROTEIN 1-RELATED"/>
    <property type="match status" value="1"/>
</dbReference>
<accession>A0AA86UI38</accession>